<name>A0A0M4LFB9_BIFLI</name>
<dbReference type="RefSeq" id="WP_060619998.1">
    <property type="nucleotide sequence ID" value="NZ_CP010411.1"/>
</dbReference>
<protein>
    <submittedName>
        <fullName evidence="8">Citrate transporter</fullName>
    </submittedName>
</protein>
<accession>A0A0M4LFB9</accession>
<evidence type="ECO:0000256" key="6">
    <source>
        <dbReference type="ARBA" id="ARBA00023136"/>
    </source>
</evidence>
<dbReference type="GO" id="GO:0005886">
    <property type="term" value="C:plasma membrane"/>
    <property type="evidence" value="ECO:0007669"/>
    <property type="project" value="UniProtKB-SubCell"/>
</dbReference>
<evidence type="ECO:0000256" key="5">
    <source>
        <dbReference type="ARBA" id="ARBA00022989"/>
    </source>
</evidence>
<organism evidence="8 9">
    <name type="scientific">Bifidobacterium longum subsp. infantis</name>
    <dbReference type="NCBI Taxonomy" id="1682"/>
    <lineage>
        <taxon>Bacteria</taxon>
        <taxon>Bacillati</taxon>
        <taxon>Actinomycetota</taxon>
        <taxon>Actinomycetes</taxon>
        <taxon>Bifidobacteriales</taxon>
        <taxon>Bifidobacteriaceae</taxon>
        <taxon>Bifidobacterium</taxon>
    </lineage>
</organism>
<evidence type="ECO:0000313" key="9">
    <source>
        <dbReference type="Proteomes" id="UP000067206"/>
    </source>
</evidence>
<dbReference type="PATRIC" id="fig|1682.24.peg.57"/>
<dbReference type="InterPro" id="IPR004680">
    <property type="entry name" value="Cit_transptr-like_dom"/>
</dbReference>
<dbReference type="Proteomes" id="UP000067206">
    <property type="component" value="Chromosome"/>
</dbReference>
<evidence type="ECO:0000256" key="1">
    <source>
        <dbReference type="ARBA" id="ARBA00004651"/>
    </source>
</evidence>
<keyword evidence="6" id="KW-0472">Membrane</keyword>
<keyword evidence="3" id="KW-1003">Cell membrane</keyword>
<keyword evidence="5" id="KW-1133">Transmembrane helix</keyword>
<evidence type="ECO:0000259" key="7">
    <source>
        <dbReference type="Pfam" id="PF03600"/>
    </source>
</evidence>
<dbReference type="Pfam" id="PF03600">
    <property type="entry name" value="CitMHS"/>
    <property type="match status" value="1"/>
</dbReference>
<dbReference type="EMBL" id="CP010411">
    <property type="protein sequence ID" value="ALE08133.1"/>
    <property type="molecule type" value="Genomic_DNA"/>
</dbReference>
<evidence type="ECO:0000256" key="2">
    <source>
        <dbReference type="ARBA" id="ARBA00022448"/>
    </source>
</evidence>
<evidence type="ECO:0000256" key="4">
    <source>
        <dbReference type="ARBA" id="ARBA00022692"/>
    </source>
</evidence>
<dbReference type="CDD" id="cd01117">
    <property type="entry name" value="YbiR_permease"/>
    <property type="match status" value="1"/>
</dbReference>
<sequence>MRRWLIELLKSETILIVASILALVSCFIVPPDAGYKDYVHMSTISQLSCLMLVVCGFQRIGVFRIIGSRLLHHVNTARGLVITLIAMTYFSAMLITNDVALVTFVPFAIAVLIMANMEDKAVLVGALMTIGANVGSMLTPIGNAHNLYLKALTGMPASEMIGIMAPYSATAAVMLVIISCVVFGKQPVSEFQSLDGTGIEQGVLAPESGKHQPDEIRITGYGAGYGGWRTIVYTLLFVVCLLAVSGFVPLWAMCVIVFAAFLICDRKVFKNVDWGLPLTFCMFFIFIGNMKRVPEFYQLARSLVGGHPLEVAVASSQVVSNVPTTILLSGFCDQWRDLIIGTNLGGMGTLIASMASLISYKNVVRQYPHKKGRYLAVYSAVNVLFLAVLLTLSWIIEPSF</sequence>
<proteinExistence type="predicted"/>
<dbReference type="GO" id="GO:0055085">
    <property type="term" value="P:transmembrane transport"/>
    <property type="evidence" value="ECO:0007669"/>
    <property type="project" value="InterPro"/>
</dbReference>
<feature type="domain" description="Citrate transporter-like" evidence="7">
    <location>
        <begin position="17"/>
        <end position="328"/>
    </location>
</feature>
<reference evidence="8 9" key="1">
    <citation type="submission" date="2014-12" db="EMBL/GenBank/DDBJ databases">
        <title>Complete genome sequence of Bifidobacterium longum subsp. infantis BT1.</title>
        <authorList>
            <person name="Kim J.F."/>
            <person name="Kwak M.-J."/>
        </authorList>
    </citation>
    <scope>NUCLEOTIDE SEQUENCE [LARGE SCALE GENOMIC DNA]</scope>
    <source>
        <strain evidence="8 9">BT1</strain>
    </source>
</reference>
<dbReference type="PANTHER" id="PTHR43302">
    <property type="entry name" value="TRANSPORTER ARSB-RELATED"/>
    <property type="match status" value="1"/>
</dbReference>
<dbReference type="PROSITE" id="PS51257">
    <property type="entry name" value="PROKAR_LIPOPROTEIN"/>
    <property type="match status" value="1"/>
</dbReference>
<keyword evidence="4" id="KW-0812">Transmembrane</keyword>
<comment type="subcellular location">
    <subcellularLocation>
        <location evidence="1">Cell membrane</location>
        <topology evidence="1">Multi-pass membrane protein</topology>
    </subcellularLocation>
</comment>
<evidence type="ECO:0000313" key="8">
    <source>
        <dbReference type="EMBL" id="ALE08133.1"/>
    </source>
</evidence>
<evidence type="ECO:0000256" key="3">
    <source>
        <dbReference type="ARBA" id="ARBA00022475"/>
    </source>
</evidence>
<keyword evidence="2" id="KW-0813">Transport</keyword>
<dbReference type="PANTHER" id="PTHR43302:SF5">
    <property type="entry name" value="TRANSPORTER ARSB-RELATED"/>
    <property type="match status" value="1"/>
</dbReference>
<dbReference type="AlphaFoldDB" id="A0A0M4LFB9"/>
<gene>
    <name evidence="8" type="ORF">RY67_57</name>
</gene>